<evidence type="ECO:0000256" key="2">
    <source>
        <dbReference type="SAM" id="MobiDB-lite"/>
    </source>
</evidence>
<dbReference type="AlphaFoldDB" id="A0A8H4A4X5"/>
<feature type="domain" description="HMG box" evidence="3">
    <location>
        <begin position="54"/>
        <end position="126"/>
    </location>
</feature>
<accession>A0A8H4A4X5</accession>
<name>A0A8H4A4X5_GIGMA</name>
<keyword evidence="5" id="KW-1185">Reference proteome</keyword>
<dbReference type="PROSITE" id="PS50118">
    <property type="entry name" value="HMG_BOX_2"/>
    <property type="match status" value="1"/>
</dbReference>
<comment type="caution">
    <text evidence="4">The sequence shown here is derived from an EMBL/GenBank/DDBJ whole genome shotgun (WGS) entry which is preliminary data.</text>
</comment>
<dbReference type="Gene3D" id="1.10.30.10">
    <property type="entry name" value="High mobility group box domain"/>
    <property type="match status" value="1"/>
</dbReference>
<evidence type="ECO:0000313" key="4">
    <source>
        <dbReference type="EMBL" id="KAF0433381.1"/>
    </source>
</evidence>
<dbReference type="InterPro" id="IPR036910">
    <property type="entry name" value="HMG_box_dom_sf"/>
</dbReference>
<dbReference type="SUPFAM" id="SSF47095">
    <property type="entry name" value="HMG-box"/>
    <property type="match status" value="1"/>
</dbReference>
<reference evidence="4 5" key="1">
    <citation type="journal article" date="2019" name="Environ. Microbiol.">
        <title>At the nexus of three kingdoms: the genome of the mycorrhizal fungus Gigaspora margarita provides insights into plant, endobacterial and fungal interactions.</title>
        <authorList>
            <person name="Venice F."/>
            <person name="Ghignone S."/>
            <person name="Salvioli di Fossalunga A."/>
            <person name="Amselem J."/>
            <person name="Novero M."/>
            <person name="Xianan X."/>
            <person name="Sedzielewska Toro K."/>
            <person name="Morin E."/>
            <person name="Lipzen A."/>
            <person name="Grigoriev I.V."/>
            <person name="Henrissat B."/>
            <person name="Martin F.M."/>
            <person name="Bonfante P."/>
        </authorList>
    </citation>
    <scope>NUCLEOTIDE SEQUENCE [LARGE SCALE GENOMIC DNA]</scope>
    <source>
        <strain evidence="4 5">BEG34</strain>
    </source>
</reference>
<dbReference type="GO" id="GO:0005634">
    <property type="term" value="C:nucleus"/>
    <property type="evidence" value="ECO:0007669"/>
    <property type="project" value="UniProtKB-UniRule"/>
</dbReference>
<dbReference type="InterPro" id="IPR009071">
    <property type="entry name" value="HMG_box_dom"/>
</dbReference>
<feature type="DNA-binding region" description="HMG box" evidence="1">
    <location>
        <begin position="54"/>
        <end position="126"/>
    </location>
</feature>
<feature type="region of interest" description="Disordered" evidence="2">
    <location>
        <begin position="132"/>
        <end position="167"/>
    </location>
</feature>
<dbReference type="OrthoDB" id="6247875at2759"/>
<organism evidence="4 5">
    <name type="scientific">Gigaspora margarita</name>
    <dbReference type="NCBI Taxonomy" id="4874"/>
    <lineage>
        <taxon>Eukaryota</taxon>
        <taxon>Fungi</taxon>
        <taxon>Fungi incertae sedis</taxon>
        <taxon>Mucoromycota</taxon>
        <taxon>Glomeromycotina</taxon>
        <taxon>Glomeromycetes</taxon>
        <taxon>Diversisporales</taxon>
        <taxon>Gigasporaceae</taxon>
        <taxon>Gigaspora</taxon>
    </lineage>
</organism>
<dbReference type="GO" id="GO:0003677">
    <property type="term" value="F:DNA binding"/>
    <property type="evidence" value="ECO:0007669"/>
    <property type="project" value="UniProtKB-UniRule"/>
</dbReference>
<evidence type="ECO:0000256" key="1">
    <source>
        <dbReference type="PROSITE-ProRule" id="PRU00267"/>
    </source>
</evidence>
<protein>
    <submittedName>
        <fullName evidence="4">MATA-HMG</fullName>
    </submittedName>
</protein>
<dbReference type="EMBL" id="WTPW01001475">
    <property type="protein sequence ID" value="KAF0433381.1"/>
    <property type="molecule type" value="Genomic_DNA"/>
</dbReference>
<proteinExistence type="predicted"/>
<feature type="region of interest" description="Disordered" evidence="2">
    <location>
        <begin position="187"/>
        <end position="207"/>
    </location>
</feature>
<feature type="compositionally biased region" description="Acidic residues" evidence="2">
    <location>
        <begin position="187"/>
        <end position="200"/>
    </location>
</feature>
<evidence type="ECO:0000313" key="5">
    <source>
        <dbReference type="Proteomes" id="UP000439903"/>
    </source>
</evidence>
<sequence length="207" mass="24072">MSDERGKDSTFIFETDPEDPETLLKEIMEDPPYELTLSLEELFAARKKRKSQKPPRAQNKFILFRKDYIAQARKEDPIRTKSMNTRDFSTEAKQQWEDQPAVVHQFFTILANVATKKHKDMYPGYVYEPEKKKDKQVAVSEENLTNDSSDKQAAISEENLTNDSSDKQAAIAEENFMDDSQTVFEENFTDDSSDEFEEYVDYSQCSK</sequence>
<keyword evidence="1" id="KW-0539">Nucleus</keyword>
<gene>
    <name evidence="4" type="ORF">F8M41_005081</name>
</gene>
<keyword evidence="1" id="KW-0238">DNA-binding</keyword>
<evidence type="ECO:0000259" key="3">
    <source>
        <dbReference type="PROSITE" id="PS50118"/>
    </source>
</evidence>
<dbReference type="Proteomes" id="UP000439903">
    <property type="component" value="Unassembled WGS sequence"/>
</dbReference>